<evidence type="ECO:0000256" key="7">
    <source>
        <dbReference type="ARBA" id="ARBA00023128"/>
    </source>
</evidence>
<protein>
    <recommendedName>
        <fullName evidence="11">Holocytochrome c-type synthase</fullName>
        <ecNumber evidence="11">4.4.1.17</ecNumber>
    </recommendedName>
</protein>
<dbReference type="EMBL" id="JAWQEG010003462">
    <property type="protein sequence ID" value="KAK3866109.1"/>
    <property type="molecule type" value="Genomic_DNA"/>
</dbReference>
<dbReference type="AlphaFoldDB" id="A0AAE1K7E9"/>
<evidence type="ECO:0000256" key="9">
    <source>
        <dbReference type="ARBA" id="ARBA00023239"/>
    </source>
</evidence>
<dbReference type="Pfam" id="PF01265">
    <property type="entry name" value="Cyto_heme_lyase"/>
    <property type="match status" value="1"/>
</dbReference>
<dbReference type="GO" id="GO:0005743">
    <property type="term" value="C:mitochondrial inner membrane"/>
    <property type="evidence" value="ECO:0007669"/>
    <property type="project" value="UniProtKB-SubCell"/>
</dbReference>
<evidence type="ECO:0000256" key="1">
    <source>
        <dbReference type="ARBA" id="ARBA00004273"/>
    </source>
</evidence>
<comment type="function">
    <text evidence="11">Lyase that catalyzes the covalent linking of the heme group to the cytochrome C apoprotein to produce the mature functional cytochrome.</text>
</comment>
<keyword evidence="9 11" id="KW-0456">Lyase</keyword>
<dbReference type="GO" id="GO:0004408">
    <property type="term" value="F:holocytochrome-c synthase activity"/>
    <property type="evidence" value="ECO:0007669"/>
    <property type="project" value="UniProtKB-EC"/>
</dbReference>
<feature type="compositionally biased region" description="Basic and acidic residues" evidence="12">
    <location>
        <begin position="1"/>
        <end position="35"/>
    </location>
</feature>
<dbReference type="Proteomes" id="UP001286313">
    <property type="component" value="Unassembled WGS sequence"/>
</dbReference>
<comment type="caution">
    <text evidence="13">The sequence shown here is derived from an EMBL/GenBank/DDBJ whole genome shotgun (WGS) entry which is preliminary data.</text>
</comment>
<keyword evidence="7 11" id="KW-0496">Mitochondrion</keyword>
<evidence type="ECO:0000313" key="14">
    <source>
        <dbReference type="Proteomes" id="UP001286313"/>
    </source>
</evidence>
<dbReference type="PANTHER" id="PTHR12743">
    <property type="entry name" value="CYTOCHROME C1 HEME LYASE"/>
    <property type="match status" value="1"/>
</dbReference>
<evidence type="ECO:0000256" key="10">
    <source>
        <dbReference type="ARBA" id="ARBA00023944"/>
    </source>
</evidence>
<dbReference type="PROSITE" id="PS00821">
    <property type="entry name" value="CYTO_HEME_LYASE_1"/>
    <property type="match status" value="1"/>
</dbReference>
<dbReference type="GO" id="GO:0046872">
    <property type="term" value="F:metal ion binding"/>
    <property type="evidence" value="ECO:0007669"/>
    <property type="project" value="UniProtKB-KW"/>
</dbReference>
<evidence type="ECO:0000256" key="11">
    <source>
        <dbReference type="RuleBase" id="RU363130"/>
    </source>
</evidence>
<evidence type="ECO:0000256" key="6">
    <source>
        <dbReference type="ARBA" id="ARBA00023004"/>
    </source>
</evidence>
<dbReference type="InterPro" id="IPR000511">
    <property type="entry name" value="Holocyt_c/c1_synthase"/>
</dbReference>
<feature type="compositionally biased region" description="Low complexity" evidence="12">
    <location>
        <begin position="142"/>
        <end position="157"/>
    </location>
</feature>
<feature type="region of interest" description="Disordered" evidence="12">
    <location>
        <begin position="139"/>
        <end position="161"/>
    </location>
</feature>
<keyword evidence="3 11" id="KW-0349">Heme</keyword>
<name>A0AAE1K7E9_PETCI</name>
<evidence type="ECO:0000256" key="12">
    <source>
        <dbReference type="SAM" id="MobiDB-lite"/>
    </source>
</evidence>
<gene>
    <name evidence="13" type="ORF">Pcinc_028335</name>
</gene>
<keyword evidence="8 11" id="KW-0472">Membrane</keyword>
<evidence type="ECO:0000313" key="13">
    <source>
        <dbReference type="EMBL" id="KAK3866109.1"/>
    </source>
</evidence>
<organism evidence="13 14">
    <name type="scientific">Petrolisthes cinctipes</name>
    <name type="common">Flat porcelain crab</name>
    <dbReference type="NCBI Taxonomy" id="88211"/>
    <lineage>
        <taxon>Eukaryota</taxon>
        <taxon>Metazoa</taxon>
        <taxon>Ecdysozoa</taxon>
        <taxon>Arthropoda</taxon>
        <taxon>Crustacea</taxon>
        <taxon>Multicrustacea</taxon>
        <taxon>Malacostraca</taxon>
        <taxon>Eumalacostraca</taxon>
        <taxon>Eucarida</taxon>
        <taxon>Decapoda</taxon>
        <taxon>Pleocyemata</taxon>
        <taxon>Anomura</taxon>
        <taxon>Galatheoidea</taxon>
        <taxon>Porcellanidae</taxon>
        <taxon>Petrolisthes</taxon>
    </lineage>
</organism>
<accession>A0AAE1K7E9</accession>
<evidence type="ECO:0000256" key="3">
    <source>
        <dbReference type="ARBA" id="ARBA00022617"/>
    </source>
</evidence>
<dbReference type="PROSITE" id="PS00822">
    <property type="entry name" value="CYTO_HEME_LYASE_2"/>
    <property type="match status" value="1"/>
</dbReference>
<evidence type="ECO:0000256" key="2">
    <source>
        <dbReference type="ARBA" id="ARBA00007255"/>
    </source>
</evidence>
<feature type="region of interest" description="Disordered" evidence="12">
    <location>
        <begin position="1"/>
        <end position="43"/>
    </location>
</feature>
<evidence type="ECO:0000256" key="4">
    <source>
        <dbReference type="ARBA" id="ARBA00022723"/>
    </source>
</evidence>
<comment type="similarity">
    <text evidence="2 11">Belongs to the cytochrome c-type heme lyase family.</text>
</comment>
<reference evidence="13" key="1">
    <citation type="submission" date="2023-10" db="EMBL/GenBank/DDBJ databases">
        <title>Genome assemblies of two species of porcelain crab, Petrolisthes cinctipes and Petrolisthes manimaculis (Anomura: Porcellanidae).</title>
        <authorList>
            <person name="Angst P."/>
        </authorList>
    </citation>
    <scope>NUCLEOTIDE SEQUENCE</scope>
    <source>
        <strain evidence="13">PB745_01</strain>
        <tissue evidence="13">Gill</tissue>
    </source>
</reference>
<keyword evidence="4 11" id="KW-0479">Metal-binding</keyword>
<comment type="subcellular location">
    <subcellularLocation>
        <location evidence="1 11">Mitochondrion inner membrane</location>
    </subcellularLocation>
</comment>
<proteinExistence type="inferred from homology"/>
<sequence length="385" mass="44171">MEGEVGKGEEWKEELGKGEERKEEIGKEEEWKEELGKEEDEEGKTWQYCLRQPLYISLDFVDGDKQTNNMGNSVSAAQSTAASLTSLALGGGGGEGSSLSASDLPPNHHIDKHTHNMAAPPPECPMHKKDEVEVPKECPMHQENNNNNNNNQQQQEQHTTQVFPSECPMSGQSTGPAHQHGLHYGADYGGKFVDINPLNQEAFPNQKPAQDQPFTLPTERQVSTIPKADSEGENWVYPSPQMFWNAMLRKGWRWNDDDLNQQDMDNIIRIHNINNELAWQEVLRWESLHSHECGNPRLKRFGGKASDYSPRARFRNMMGYELPFDRHDWIVDRCGKEVRYIIDYYDGGAVNPKDYKFAILDVRPAMDSLENVWDRMVVAWWRWTN</sequence>
<comment type="catalytic activity">
    <reaction evidence="10">
        <text>holo-[cytochrome c] = apo-[cytochrome c] + heme b</text>
        <dbReference type="Rhea" id="RHEA:22648"/>
        <dbReference type="Rhea" id="RHEA-COMP:10725"/>
        <dbReference type="Rhea" id="RHEA-COMP:10726"/>
        <dbReference type="ChEBI" id="CHEBI:29950"/>
        <dbReference type="ChEBI" id="CHEBI:60344"/>
        <dbReference type="ChEBI" id="CHEBI:83739"/>
        <dbReference type="EC" id="4.4.1.17"/>
    </reaction>
    <physiologicalReaction direction="right-to-left" evidence="10">
        <dbReference type="Rhea" id="RHEA:22650"/>
    </physiologicalReaction>
</comment>
<evidence type="ECO:0000256" key="5">
    <source>
        <dbReference type="ARBA" id="ARBA00022792"/>
    </source>
</evidence>
<keyword evidence="5 11" id="KW-0999">Mitochondrion inner membrane</keyword>
<dbReference type="EC" id="4.4.1.17" evidence="11"/>
<keyword evidence="6 11" id="KW-0408">Iron</keyword>
<keyword evidence="14" id="KW-1185">Reference proteome</keyword>
<evidence type="ECO:0000256" key="8">
    <source>
        <dbReference type="ARBA" id="ARBA00023136"/>
    </source>
</evidence>
<dbReference type="PANTHER" id="PTHR12743:SF0">
    <property type="entry name" value="HOLOCYTOCHROME C-TYPE SYNTHASE"/>
    <property type="match status" value="1"/>
</dbReference>